<comment type="cofactor">
    <cofactor evidence="1">
        <name>Mg(2+)</name>
        <dbReference type="ChEBI" id="CHEBI:18420"/>
    </cofactor>
</comment>
<dbReference type="RefSeq" id="WP_193928756.1">
    <property type="nucleotide sequence ID" value="NZ_JADEYC010000019.1"/>
</dbReference>
<name>A0A929BBI7_9PSEU</name>
<dbReference type="EMBL" id="JADEYC010000019">
    <property type="protein sequence ID" value="MBE9375325.1"/>
    <property type="molecule type" value="Genomic_DNA"/>
</dbReference>
<dbReference type="Gene3D" id="3.90.79.10">
    <property type="entry name" value="Nucleoside Triphosphate Pyrophosphohydrolase"/>
    <property type="match status" value="1"/>
</dbReference>
<evidence type="ECO:0000313" key="7">
    <source>
        <dbReference type="Proteomes" id="UP000598360"/>
    </source>
</evidence>
<proteinExistence type="inferred from homology"/>
<organism evidence="6 7">
    <name type="scientific">Saccharopolyspora montiporae</name>
    <dbReference type="NCBI Taxonomy" id="2781240"/>
    <lineage>
        <taxon>Bacteria</taxon>
        <taxon>Bacillati</taxon>
        <taxon>Actinomycetota</taxon>
        <taxon>Actinomycetes</taxon>
        <taxon>Pseudonocardiales</taxon>
        <taxon>Pseudonocardiaceae</taxon>
        <taxon>Saccharopolyspora</taxon>
    </lineage>
</organism>
<dbReference type="AlphaFoldDB" id="A0A929BBI7"/>
<dbReference type="InterPro" id="IPR000086">
    <property type="entry name" value="NUDIX_hydrolase_dom"/>
</dbReference>
<gene>
    <name evidence="6" type="ORF">IQ251_12805</name>
</gene>
<evidence type="ECO:0000313" key="6">
    <source>
        <dbReference type="EMBL" id="MBE9375325.1"/>
    </source>
</evidence>
<dbReference type="Proteomes" id="UP000598360">
    <property type="component" value="Unassembled WGS sequence"/>
</dbReference>
<dbReference type="InterPro" id="IPR020084">
    <property type="entry name" value="NUDIX_hydrolase_CS"/>
</dbReference>
<keyword evidence="7" id="KW-1185">Reference proteome</keyword>
<sequence>MIDRHIVDVHVLLLRDGQVLLSMRRGDAYDGMWHLPSGKLDAGEDLPAAAVREAREEIGVQLAPDALTHCHVVHAVAPGVPARIGHFFTARHWTGTPVNREPGKCYRLAWFPLDRLPAGTIEYAAAGITAYRAGDTGLTALGWPG</sequence>
<dbReference type="GO" id="GO:0016787">
    <property type="term" value="F:hydrolase activity"/>
    <property type="evidence" value="ECO:0007669"/>
    <property type="project" value="UniProtKB-KW"/>
</dbReference>
<dbReference type="Pfam" id="PF00293">
    <property type="entry name" value="NUDIX"/>
    <property type="match status" value="1"/>
</dbReference>
<dbReference type="PANTHER" id="PTHR43046:SF16">
    <property type="entry name" value="ADP-RIBOSE PYROPHOSPHATASE YJHB-RELATED"/>
    <property type="match status" value="1"/>
</dbReference>
<reference evidence="6" key="1">
    <citation type="submission" date="2020-10" db="EMBL/GenBank/DDBJ databases">
        <title>Diversity and distribution of actinomycetes associated with coral in the coast of Hainan.</title>
        <authorList>
            <person name="Li F."/>
        </authorList>
    </citation>
    <scope>NUCLEOTIDE SEQUENCE</scope>
    <source>
        <strain evidence="6">HNM0983</strain>
    </source>
</reference>
<accession>A0A929BBI7</accession>
<feature type="domain" description="Nudix hydrolase" evidence="5">
    <location>
        <begin position="4"/>
        <end position="136"/>
    </location>
</feature>
<evidence type="ECO:0000259" key="5">
    <source>
        <dbReference type="PROSITE" id="PS51462"/>
    </source>
</evidence>
<dbReference type="PRINTS" id="PR00502">
    <property type="entry name" value="NUDIXFAMILY"/>
</dbReference>
<dbReference type="InterPro" id="IPR020476">
    <property type="entry name" value="Nudix_hydrolase"/>
</dbReference>
<dbReference type="PANTHER" id="PTHR43046">
    <property type="entry name" value="GDP-MANNOSE MANNOSYL HYDROLASE"/>
    <property type="match status" value="1"/>
</dbReference>
<evidence type="ECO:0000256" key="4">
    <source>
        <dbReference type="RuleBase" id="RU003476"/>
    </source>
</evidence>
<protein>
    <submittedName>
        <fullName evidence="6">NUDIX domain-containing protein</fullName>
    </submittedName>
</protein>
<dbReference type="PROSITE" id="PS51462">
    <property type="entry name" value="NUDIX"/>
    <property type="match status" value="1"/>
</dbReference>
<dbReference type="SUPFAM" id="SSF55811">
    <property type="entry name" value="Nudix"/>
    <property type="match status" value="1"/>
</dbReference>
<dbReference type="CDD" id="cd04683">
    <property type="entry name" value="NUDIX_Hydrolase"/>
    <property type="match status" value="1"/>
</dbReference>
<comment type="caution">
    <text evidence="6">The sequence shown here is derived from an EMBL/GenBank/DDBJ whole genome shotgun (WGS) entry which is preliminary data.</text>
</comment>
<evidence type="ECO:0000256" key="2">
    <source>
        <dbReference type="ARBA" id="ARBA00005582"/>
    </source>
</evidence>
<dbReference type="PROSITE" id="PS00893">
    <property type="entry name" value="NUDIX_BOX"/>
    <property type="match status" value="1"/>
</dbReference>
<evidence type="ECO:0000256" key="1">
    <source>
        <dbReference type="ARBA" id="ARBA00001946"/>
    </source>
</evidence>
<evidence type="ECO:0000256" key="3">
    <source>
        <dbReference type="ARBA" id="ARBA00022801"/>
    </source>
</evidence>
<keyword evidence="3 4" id="KW-0378">Hydrolase</keyword>
<dbReference type="InterPro" id="IPR015797">
    <property type="entry name" value="NUDIX_hydrolase-like_dom_sf"/>
</dbReference>
<comment type="similarity">
    <text evidence="2 4">Belongs to the Nudix hydrolase family.</text>
</comment>